<protein>
    <submittedName>
        <fullName evidence="3">F-BAR domain-containing protein</fullName>
    </submittedName>
</protein>
<reference evidence="1 2" key="2">
    <citation type="submission" date="2018-11" db="EMBL/GenBank/DDBJ databases">
        <authorList>
            <consortium name="Pathogen Informatics"/>
        </authorList>
    </citation>
    <scope>NUCLEOTIDE SEQUENCE [LARGE SCALE GENOMIC DNA]</scope>
</reference>
<name>A0A0R3TGL8_RODNA</name>
<dbReference type="Proteomes" id="UP000278807">
    <property type="component" value="Unassembled WGS sequence"/>
</dbReference>
<dbReference type="AlphaFoldDB" id="A0A0R3TGL8"/>
<dbReference type="InterPro" id="IPR027267">
    <property type="entry name" value="AH/BAR_dom_sf"/>
</dbReference>
<evidence type="ECO:0000313" key="2">
    <source>
        <dbReference type="Proteomes" id="UP000278807"/>
    </source>
</evidence>
<evidence type="ECO:0000313" key="1">
    <source>
        <dbReference type="EMBL" id="VDO02065.1"/>
    </source>
</evidence>
<dbReference type="SUPFAM" id="SSF103657">
    <property type="entry name" value="BAR/IMD domain-like"/>
    <property type="match status" value="1"/>
</dbReference>
<gene>
    <name evidence="1" type="ORF">HNAJ_LOCUS6205</name>
</gene>
<organism evidence="3">
    <name type="scientific">Rodentolepis nana</name>
    <name type="common">Dwarf tapeworm</name>
    <name type="synonym">Hymenolepis nana</name>
    <dbReference type="NCBI Taxonomy" id="102285"/>
    <lineage>
        <taxon>Eukaryota</taxon>
        <taxon>Metazoa</taxon>
        <taxon>Spiralia</taxon>
        <taxon>Lophotrochozoa</taxon>
        <taxon>Platyhelminthes</taxon>
        <taxon>Cestoda</taxon>
        <taxon>Eucestoda</taxon>
        <taxon>Cyclophyllidea</taxon>
        <taxon>Hymenolepididae</taxon>
        <taxon>Rodentolepis</taxon>
    </lineage>
</organism>
<accession>A0A0R3TGL8</accession>
<reference evidence="3" key="1">
    <citation type="submission" date="2017-02" db="UniProtKB">
        <authorList>
            <consortium name="WormBaseParasite"/>
        </authorList>
    </citation>
    <scope>IDENTIFICATION</scope>
</reference>
<dbReference type="STRING" id="102285.A0A0R3TGL8"/>
<sequence length="310" mass="36395">MMIRCQEKVFSNIAKLQSDQREYGQRQSNQMDADRIYKRSEEKLTAALNYIQSKKKEPEKSQKFRRAQVDYNQKFQAFENTVIATHHARNEYLIQLCAANQSIHRYFTDELSDILDLWAMQKFGLVKSFARAPPMPFPYVIVWPFYSIFRLIYRIYRRKTNTDTPFCYAVDETQQRQIVNWQKFRSLDYLHRHPKAYEQMKDKAVSGKDSKKDWWIETGLKPEKLETQITAMGAKLATEFIESRLAGLEMRLAMTNLASTNALSQTPGTSIILKIRRRGVELERECFNPSKRVHEAGNVSRERRVGGLIS</sequence>
<dbReference type="EMBL" id="UZAE01006328">
    <property type="protein sequence ID" value="VDO02065.1"/>
    <property type="molecule type" value="Genomic_DNA"/>
</dbReference>
<dbReference type="Gene3D" id="1.20.1270.60">
    <property type="entry name" value="Arfaptin homology (AH) domain/BAR domain"/>
    <property type="match status" value="1"/>
</dbReference>
<evidence type="ECO:0000313" key="3">
    <source>
        <dbReference type="WBParaSite" id="HNAJ_0000620901-mRNA-1"/>
    </source>
</evidence>
<dbReference type="WBParaSite" id="HNAJ_0000620901-mRNA-1">
    <property type="protein sequence ID" value="HNAJ_0000620901-mRNA-1"/>
    <property type="gene ID" value="HNAJ_0000620901"/>
</dbReference>
<proteinExistence type="predicted"/>
<keyword evidence="2" id="KW-1185">Reference proteome</keyword>